<feature type="active site" description="Proton acceptor" evidence="10">
    <location>
        <position position="340"/>
    </location>
</feature>
<evidence type="ECO:0000256" key="10">
    <source>
        <dbReference type="HAMAP-Rule" id="MF_00641"/>
    </source>
</evidence>
<feature type="domain" description="Malate synthase G alpha-beta insertion" evidence="15">
    <location>
        <begin position="160"/>
        <end position="235"/>
    </location>
</feature>
<dbReference type="CDD" id="cd00728">
    <property type="entry name" value="malate_synt_G"/>
    <property type="match status" value="1"/>
</dbReference>
<feature type="domain" description="Malate synthase TIM barrel" evidence="13">
    <location>
        <begin position="337"/>
        <end position="581"/>
    </location>
</feature>
<feature type="active site" description="Proton donor" evidence="10">
    <location>
        <position position="635"/>
    </location>
</feature>
<keyword evidence="4 10" id="KW-0816">Tricarboxylic acid cycle</keyword>
<dbReference type="Pfam" id="PF20659">
    <property type="entry name" value="MS_C"/>
    <property type="match status" value="1"/>
</dbReference>
<feature type="binding site" evidence="10">
    <location>
        <position position="435"/>
    </location>
    <ligand>
        <name>Mg(2+)</name>
        <dbReference type="ChEBI" id="CHEBI:18420"/>
    </ligand>
</feature>
<keyword evidence="2 10" id="KW-0329">Glyoxylate bypass</keyword>
<dbReference type="NCBIfam" id="TIGR01345">
    <property type="entry name" value="malate_syn_G"/>
    <property type="match status" value="1"/>
</dbReference>
<name>A0ABX8CI93_9NOCA</name>
<dbReference type="Proteomes" id="UP000683310">
    <property type="component" value="Chromosome"/>
</dbReference>
<evidence type="ECO:0000313" key="17">
    <source>
        <dbReference type="EMBL" id="QVI19006.1"/>
    </source>
</evidence>
<evidence type="ECO:0000256" key="3">
    <source>
        <dbReference type="ARBA" id="ARBA00022490"/>
    </source>
</evidence>
<evidence type="ECO:0000256" key="8">
    <source>
        <dbReference type="ARBA" id="ARBA00023097"/>
    </source>
</evidence>
<evidence type="ECO:0000256" key="1">
    <source>
        <dbReference type="ARBA" id="ARBA00001946"/>
    </source>
</evidence>
<organism evidence="17 18">
    <name type="scientific">Nocardia tengchongensis</name>
    <dbReference type="NCBI Taxonomy" id="2055889"/>
    <lineage>
        <taxon>Bacteria</taxon>
        <taxon>Bacillati</taxon>
        <taxon>Actinomycetota</taxon>
        <taxon>Actinomycetes</taxon>
        <taxon>Mycobacteriales</taxon>
        <taxon>Nocardiaceae</taxon>
        <taxon>Nocardia</taxon>
    </lineage>
</organism>
<dbReference type="InterPro" id="IPR001465">
    <property type="entry name" value="Malate_synthase_TIM"/>
</dbReference>
<evidence type="ECO:0000256" key="9">
    <source>
        <dbReference type="ARBA" id="ARBA00047918"/>
    </source>
</evidence>
<keyword evidence="7 10" id="KW-0460">Magnesium</keyword>
<evidence type="ECO:0000256" key="4">
    <source>
        <dbReference type="ARBA" id="ARBA00022532"/>
    </source>
</evidence>
<proteinExistence type="inferred from homology"/>
<evidence type="ECO:0000256" key="12">
    <source>
        <dbReference type="RuleBase" id="RU003572"/>
    </source>
</evidence>
<comment type="function">
    <text evidence="10">Involved in the glycolate utilization. Catalyzes the condensation and subsequent hydrolysis of acetyl-coenzyme A (acetyl-CoA) and glyoxylate to form malate and CoA.</text>
</comment>
<dbReference type="Gene3D" id="1.20.1220.12">
    <property type="entry name" value="Malate synthase, domain III"/>
    <property type="match status" value="1"/>
</dbReference>
<comment type="pathway">
    <text evidence="10 12">Carbohydrate metabolism; glyoxylate cycle; (S)-malate from isocitrate: step 2/2.</text>
</comment>
<evidence type="ECO:0000259" key="13">
    <source>
        <dbReference type="Pfam" id="PF01274"/>
    </source>
</evidence>
<comment type="catalytic activity">
    <reaction evidence="9 10 12">
        <text>glyoxylate + acetyl-CoA + H2O = (S)-malate + CoA + H(+)</text>
        <dbReference type="Rhea" id="RHEA:18181"/>
        <dbReference type="ChEBI" id="CHEBI:15377"/>
        <dbReference type="ChEBI" id="CHEBI:15378"/>
        <dbReference type="ChEBI" id="CHEBI:15589"/>
        <dbReference type="ChEBI" id="CHEBI:36655"/>
        <dbReference type="ChEBI" id="CHEBI:57287"/>
        <dbReference type="ChEBI" id="CHEBI:57288"/>
        <dbReference type="EC" id="2.3.3.9"/>
    </reaction>
</comment>
<evidence type="ECO:0000313" key="18">
    <source>
        <dbReference type="Proteomes" id="UP000683310"/>
    </source>
</evidence>
<evidence type="ECO:0000259" key="14">
    <source>
        <dbReference type="Pfam" id="PF20656"/>
    </source>
</evidence>
<feature type="modified residue" description="Cysteine sulfenic acid (-SOH)" evidence="10">
    <location>
        <position position="621"/>
    </location>
</feature>
<feature type="binding site" evidence="10">
    <location>
        <position position="313"/>
    </location>
    <ligand>
        <name>acetyl-CoA</name>
        <dbReference type="ChEBI" id="CHEBI:57288"/>
    </ligand>
</feature>
<protein>
    <recommendedName>
        <fullName evidence="10 11">Malate synthase G</fullName>
        <ecNumber evidence="10 11">2.3.3.9</ecNumber>
    </recommendedName>
</protein>
<dbReference type="PANTHER" id="PTHR42739">
    <property type="entry name" value="MALATE SYNTHASE G"/>
    <property type="match status" value="1"/>
</dbReference>
<dbReference type="Gene3D" id="3.20.20.360">
    <property type="entry name" value="Malate synthase, domain 3"/>
    <property type="match status" value="2"/>
</dbReference>
<feature type="binding site" evidence="10">
    <location>
        <position position="544"/>
    </location>
    <ligand>
        <name>acetyl-CoA</name>
        <dbReference type="ChEBI" id="CHEBI:57288"/>
    </ligand>
</feature>
<dbReference type="InterPro" id="IPR046363">
    <property type="entry name" value="MS_N_TIM-barrel_dom"/>
</dbReference>
<keyword evidence="5 10" id="KW-0808">Transferase</keyword>
<dbReference type="SUPFAM" id="SSF51645">
    <property type="entry name" value="Malate synthase G"/>
    <property type="match status" value="1"/>
</dbReference>
<evidence type="ECO:0000256" key="5">
    <source>
        <dbReference type="ARBA" id="ARBA00022679"/>
    </source>
</evidence>
<feature type="binding site" evidence="10">
    <location>
        <position position="435"/>
    </location>
    <ligand>
        <name>glyoxylate</name>
        <dbReference type="ChEBI" id="CHEBI:36655"/>
    </ligand>
</feature>
<feature type="domain" description="Malate synthase C-terminal" evidence="16">
    <location>
        <begin position="595"/>
        <end position="678"/>
    </location>
</feature>
<evidence type="ECO:0000256" key="2">
    <source>
        <dbReference type="ARBA" id="ARBA00022435"/>
    </source>
</evidence>
<keyword evidence="8 10" id="KW-0558">Oxidation</keyword>
<dbReference type="GO" id="GO:0004474">
    <property type="term" value="F:malate synthase activity"/>
    <property type="evidence" value="ECO:0007669"/>
    <property type="project" value="UniProtKB-EC"/>
</dbReference>
<dbReference type="InterPro" id="IPR044856">
    <property type="entry name" value="Malate_synth_C_sf"/>
</dbReference>
<keyword evidence="6 10" id="KW-0479">Metal-binding</keyword>
<keyword evidence="18" id="KW-1185">Reference proteome</keyword>
<comment type="caution">
    <text evidence="10">Lacks conserved residue(s) required for the propagation of feature annotation.</text>
</comment>
<dbReference type="NCBIfam" id="NF002825">
    <property type="entry name" value="PRK02999.1"/>
    <property type="match status" value="1"/>
</dbReference>
<gene>
    <name evidence="10" type="primary">glcB</name>
    <name evidence="17" type="ORF">KHQ06_21220</name>
</gene>
<dbReference type="HAMAP" id="MF_00641">
    <property type="entry name" value="Malate_synth_G"/>
    <property type="match status" value="1"/>
</dbReference>
<dbReference type="Pfam" id="PF20656">
    <property type="entry name" value="MS_N"/>
    <property type="match status" value="1"/>
</dbReference>
<keyword evidence="17" id="KW-0012">Acyltransferase</keyword>
<comment type="subcellular location">
    <subcellularLocation>
        <location evidence="10 12">Cytoplasm</location>
    </subcellularLocation>
</comment>
<keyword evidence="3 10" id="KW-0963">Cytoplasm</keyword>
<comment type="cofactor">
    <cofactor evidence="1 10">
        <name>Mg(2+)</name>
        <dbReference type="ChEBI" id="CHEBI:18420"/>
    </cofactor>
</comment>
<feature type="binding site" evidence="10">
    <location>
        <position position="463"/>
    </location>
    <ligand>
        <name>Mg(2+)</name>
        <dbReference type="ChEBI" id="CHEBI:18420"/>
    </ligand>
</feature>
<evidence type="ECO:0000256" key="7">
    <source>
        <dbReference type="ARBA" id="ARBA00022842"/>
    </source>
</evidence>
<feature type="domain" description="Malate synthase N-terminal" evidence="14">
    <location>
        <begin position="17"/>
        <end position="73"/>
    </location>
</feature>
<dbReference type="Pfam" id="PF01274">
    <property type="entry name" value="MS_TIM-barrel"/>
    <property type="match status" value="1"/>
</dbReference>
<comment type="similarity">
    <text evidence="10 12">Belongs to the malate synthase family. GlcB subfamily.</text>
</comment>
<comment type="subunit">
    <text evidence="10">Monomer.</text>
</comment>
<dbReference type="EMBL" id="CP074371">
    <property type="protein sequence ID" value="QVI19006.1"/>
    <property type="molecule type" value="Genomic_DNA"/>
</dbReference>
<dbReference type="InterPro" id="IPR048357">
    <property type="entry name" value="MSG_insertion"/>
</dbReference>
<dbReference type="Pfam" id="PF20658">
    <property type="entry name" value="MSG_insertion"/>
    <property type="match status" value="1"/>
</dbReference>
<feature type="binding site" evidence="10">
    <location>
        <begin position="460"/>
        <end position="463"/>
    </location>
    <ligand>
        <name>glyoxylate</name>
        <dbReference type="ChEBI" id="CHEBI:36655"/>
    </ligand>
</feature>
<feature type="binding site" evidence="10">
    <location>
        <position position="276"/>
    </location>
    <ligand>
        <name>acetyl-CoA</name>
        <dbReference type="ChEBI" id="CHEBI:57288"/>
    </ligand>
</feature>
<accession>A0ABX8CI93</accession>
<dbReference type="EC" id="2.3.3.9" evidence="10 11"/>
<feature type="binding site" evidence="10">
    <location>
        <position position="118"/>
    </location>
    <ligand>
        <name>acetyl-CoA</name>
        <dbReference type="ChEBI" id="CHEBI:57288"/>
    </ligand>
</feature>
<dbReference type="InterPro" id="IPR011076">
    <property type="entry name" value="Malate_synth_sf"/>
</dbReference>
<evidence type="ECO:0000259" key="15">
    <source>
        <dbReference type="Pfam" id="PF20658"/>
    </source>
</evidence>
<evidence type="ECO:0000259" key="16">
    <source>
        <dbReference type="Pfam" id="PF20659"/>
    </source>
</evidence>
<dbReference type="InterPro" id="IPR006253">
    <property type="entry name" value="Malate_synthG"/>
</dbReference>
<evidence type="ECO:0000256" key="11">
    <source>
        <dbReference type="NCBIfam" id="TIGR01345"/>
    </source>
</evidence>
<reference evidence="17 18" key="1">
    <citation type="submission" date="2021-04" db="EMBL/GenBank/DDBJ databases">
        <title>Nocardia tengchongensis.</title>
        <authorList>
            <person name="Zhuang k."/>
            <person name="Ran Y."/>
            <person name="Li W."/>
        </authorList>
    </citation>
    <scope>NUCLEOTIDE SEQUENCE [LARGE SCALE GENOMIC DNA]</scope>
    <source>
        <strain evidence="17 18">CFH S0057</strain>
    </source>
</reference>
<feature type="binding site" evidence="10">
    <location>
        <begin position="125"/>
        <end position="126"/>
    </location>
    <ligand>
        <name>acetyl-CoA</name>
        <dbReference type="ChEBI" id="CHEBI:57288"/>
    </ligand>
</feature>
<sequence length="730" mass="79044">MTERIQVGGLQVAKVLHDFVENEALPGTGVDSAAFWSGAEAVINDLAPRNRALLAERDDIQAKIDEWHRANPGAGYDKAAYKQFLTEIGYLRPEPADFQIGTENVDAEIATQAGPQLVVPVMNARFAINAANARWGSLYDALYGTDAISEANGAEKGSGYNKVRGDKVIEWARNFLDDAVPLITGSHVGSTKYSIEDGELVVGLEDGTEIGLADNDTLVGYLGDPANPTSILLKHNGLHIEIQIDPSSPIGSTDTAGVKDLVLESAVTTIMDFEDSVAAVDAEDKVLCYHNWLGLMKGDLAEAVSKGGKTFTRTMNPDRVYTAIDGGELVLHGRSLLFVRNVGHLMTSDAIIDAAGNEIPEGIMDGLITVLIAKHALNAANDATALRNTRTGSIYIVKPKMHGPDEVAFTNELFGRIEEVVGLPANTLKVGIMDEERRTTVNLKASIHAAKDRVVFINTGFLDRTGDEIHTSMEAGPMVRKAEMKGQQWIKSYEDWNVDTGLATGLPGKAQIGKGMWAMPDLMAEMLVQKIGHPKSGANTAWVPSPTAATLHATHYHLVDVFKRQAEIAKGGPRATVDEILEIPLAPNTDWSPEEIQQELDNNSQGILGYVVRWIDQGVGCSKVPDIKDIGLMEDRATLRISSQLMANWLRHGIVTEADVIASLERMAPVVDRQNAGDSSYFAMSPDFNASIAFQAAKELVLEGTTQPNGYTEPILHRRRREAKAAAKCV</sequence>
<dbReference type="PANTHER" id="PTHR42739:SF1">
    <property type="entry name" value="MALATE SYNTHASE G"/>
    <property type="match status" value="1"/>
</dbReference>
<dbReference type="InterPro" id="IPR048356">
    <property type="entry name" value="MS_N"/>
</dbReference>
<dbReference type="InterPro" id="IPR048355">
    <property type="entry name" value="MS_C"/>
</dbReference>
<evidence type="ECO:0000256" key="6">
    <source>
        <dbReference type="ARBA" id="ARBA00022723"/>
    </source>
</evidence>
<feature type="binding site" evidence="10">
    <location>
        <position position="340"/>
    </location>
    <ligand>
        <name>glyoxylate</name>
        <dbReference type="ChEBI" id="CHEBI:36655"/>
    </ligand>
</feature>